<comment type="similarity">
    <text evidence="1">Belongs to the leucine-binding protein family.</text>
</comment>
<dbReference type="RefSeq" id="WP_394829715.1">
    <property type="nucleotide sequence ID" value="NZ_CP089984.1"/>
</dbReference>
<proteinExistence type="inferred from homology"/>
<name>A0ABZ2MC70_9BACT</name>
<reference evidence="5 6" key="1">
    <citation type="submission" date="2021-12" db="EMBL/GenBank/DDBJ databases">
        <title>Discovery of the Pendulisporaceae a myxobacterial family with distinct sporulation behavior and unique specialized metabolism.</title>
        <authorList>
            <person name="Garcia R."/>
            <person name="Popoff A."/>
            <person name="Bader C.D."/>
            <person name="Loehr J."/>
            <person name="Walesch S."/>
            <person name="Walt C."/>
            <person name="Boldt J."/>
            <person name="Bunk B."/>
            <person name="Haeckl F.J.F.P.J."/>
            <person name="Gunesch A.P."/>
            <person name="Birkelbach J."/>
            <person name="Nuebel U."/>
            <person name="Pietschmann T."/>
            <person name="Bach T."/>
            <person name="Mueller R."/>
        </authorList>
    </citation>
    <scope>NUCLEOTIDE SEQUENCE [LARGE SCALE GENOMIC DNA]</scope>
    <source>
        <strain evidence="5 6">MSr11954</strain>
    </source>
</reference>
<protein>
    <submittedName>
        <fullName evidence="5">ABC transporter substrate-binding protein</fullName>
    </submittedName>
</protein>
<dbReference type="SUPFAM" id="SSF53822">
    <property type="entry name" value="Periplasmic binding protein-like I"/>
    <property type="match status" value="1"/>
</dbReference>
<dbReference type="Pfam" id="PF13458">
    <property type="entry name" value="Peripla_BP_6"/>
    <property type="match status" value="1"/>
</dbReference>
<evidence type="ECO:0000256" key="1">
    <source>
        <dbReference type="ARBA" id="ARBA00010062"/>
    </source>
</evidence>
<accession>A0ABZ2MC70</accession>
<keyword evidence="6" id="KW-1185">Reference proteome</keyword>
<keyword evidence="2 3" id="KW-0732">Signal</keyword>
<dbReference type="InterPro" id="IPR028081">
    <property type="entry name" value="Leu-bd"/>
</dbReference>
<sequence length="489" mass="52325">MKTRTSLFRAGGLLLLAIVGPALALDTTACSKESVPPSSQEPIKIGFSVALSGGYSGTGTGLLQGAQVAVDLVNARGGVLGRPIQLLVEDDQSSNPTIDQSRRLTQVIKGFVDQKVAAILGPGATVQVRTAADITFPRDPSTRQLVKGATPTLLITPWATSPTLTNDWNPWPERYLYRTPPSDKYQRAALYKRMKDPIPTGGDSGPGEPPCKQQPFLVYANDALGSTYEQYFSAQPGADAKYKVAVPTDDKGDGNYTEVIAAYRAAPPPAPDCVALVTYAEVSGNVVRQFRQAVPAINPMPKFFGTDAIFDPGFVTTVRNNAWVEGISGVEPDTAPLTNDYQDFKNIFQAQTATSGGALVEPPPYSSNAFDAVILLAFAIQKAETATDPKKIRDAMVEVSRGYPADLTEPPAELGAKLVSPRNIDLGFATLANKTAINYEGASGKVNFDRNGDVVAGYVKWFIKDGQFQLQDGAGSRYTAEELERAQPK</sequence>
<feature type="signal peptide" evidence="3">
    <location>
        <begin position="1"/>
        <end position="24"/>
    </location>
</feature>
<dbReference type="PANTHER" id="PTHR30483:SF6">
    <property type="entry name" value="PERIPLASMIC BINDING PROTEIN OF ABC TRANSPORTER FOR NATURAL AMINO ACIDS"/>
    <property type="match status" value="1"/>
</dbReference>
<feature type="chain" id="PRO_5045820826" evidence="3">
    <location>
        <begin position="25"/>
        <end position="489"/>
    </location>
</feature>
<gene>
    <name evidence="5" type="ORF">LZC94_23180</name>
</gene>
<evidence type="ECO:0000256" key="2">
    <source>
        <dbReference type="ARBA" id="ARBA00022729"/>
    </source>
</evidence>
<evidence type="ECO:0000259" key="4">
    <source>
        <dbReference type="Pfam" id="PF13458"/>
    </source>
</evidence>
<dbReference type="InterPro" id="IPR051010">
    <property type="entry name" value="BCAA_transport"/>
</dbReference>
<organism evidence="5 6">
    <name type="scientific">Pendulispora albinea</name>
    <dbReference type="NCBI Taxonomy" id="2741071"/>
    <lineage>
        <taxon>Bacteria</taxon>
        <taxon>Pseudomonadati</taxon>
        <taxon>Myxococcota</taxon>
        <taxon>Myxococcia</taxon>
        <taxon>Myxococcales</taxon>
        <taxon>Sorangiineae</taxon>
        <taxon>Pendulisporaceae</taxon>
        <taxon>Pendulispora</taxon>
    </lineage>
</organism>
<feature type="domain" description="Leucine-binding protein" evidence="4">
    <location>
        <begin position="42"/>
        <end position="400"/>
    </location>
</feature>
<dbReference type="Proteomes" id="UP001370348">
    <property type="component" value="Chromosome"/>
</dbReference>
<dbReference type="Gene3D" id="3.40.50.2300">
    <property type="match status" value="3"/>
</dbReference>
<dbReference type="EMBL" id="CP089984">
    <property type="protein sequence ID" value="WXB20112.1"/>
    <property type="molecule type" value="Genomic_DNA"/>
</dbReference>
<evidence type="ECO:0000313" key="6">
    <source>
        <dbReference type="Proteomes" id="UP001370348"/>
    </source>
</evidence>
<evidence type="ECO:0000313" key="5">
    <source>
        <dbReference type="EMBL" id="WXB20112.1"/>
    </source>
</evidence>
<dbReference type="PANTHER" id="PTHR30483">
    <property type="entry name" value="LEUCINE-SPECIFIC-BINDING PROTEIN"/>
    <property type="match status" value="1"/>
</dbReference>
<dbReference type="InterPro" id="IPR028082">
    <property type="entry name" value="Peripla_BP_I"/>
</dbReference>
<evidence type="ECO:0000256" key="3">
    <source>
        <dbReference type="SAM" id="SignalP"/>
    </source>
</evidence>